<accession>A0A3P6UTK9</accession>
<dbReference type="AlphaFoldDB" id="A0A3P6UTK9"/>
<evidence type="ECO:0000313" key="1">
    <source>
        <dbReference type="EMBL" id="VDK82728.1"/>
    </source>
</evidence>
<dbReference type="EMBL" id="UYRU01043566">
    <property type="protein sequence ID" value="VDK82728.1"/>
    <property type="molecule type" value="Genomic_DNA"/>
</dbReference>
<gene>
    <name evidence="1" type="ORF">DILT_LOCUS3382</name>
</gene>
<reference evidence="1 2" key="1">
    <citation type="submission" date="2018-11" db="EMBL/GenBank/DDBJ databases">
        <authorList>
            <consortium name="Pathogen Informatics"/>
        </authorList>
    </citation>
    <scope>NUCLEOTIDE SEQUENCE [LARGE SCALE GENOMIC DNA]</scope>
</reference>
<organism evidence="1 2">
    <name type="scientific">Dibothriocephalus latus</name>
    <name type="common">Fish tapeworm</name>
    <name type="synonym">Diphyllobothrium latum</name>
    <dbReference type="NCBI Taxonomy" id="60516"/>
    <lineage>
        <taxon>Eukaryota</taxon>
        <taxon>Metazoa</taxon>
        <taxon>Spiralia</taxon>
        <taxon>Lophotrochozoa</taxon>
        <taxon>Platyhelminthes</taxon>
        <taxon>Cestoda</taxon>
        <taxon>Eucestoda</taxon>
        <taxon>Diphyllobothriidea</taxon>
        <taxon>Diphyllobothriidae</taxon>
        <taxon>Dibothriocephalus</taxon>
    </lineage>
</organism>
<sequence length="104" mass="11891">MFTLNLDLPPVLSETIRAVKKLSSGVTPGSHAIPAYTGKYSDHKIRNQLNPLFHGIWCQIPVPRDFRDTASFHLFKWKGNHQRFDNHRRISALKIAGKILVVLF</sequence>
<dbReference type="Proteomes" id="UP000281553">
    <property type="component" value="Unassembled WGS sequence"/>
</dbReference>
<protein>
    <submittedName>
        <fullName evidence="1">Uncharacterized protein</fullName>
    </submittedName>
</protein>
<proteinExistence type="predicted"/>
<evidence type="ECO:0000313" key="2">
    <source>
        <dbReference type="Proteomes" id="UP000281553"/>
    </source>
</evidence>
<name>A0A3P6UTK9_DIBLA</name>
<keyword evidence="2" id="KW-1185">Reference proteome</keyword>
<dbReference type="OrthoDB" id="6251323at2759"/>